<organism evidence="10 11">
    <name type="scientific">Rhizobium calliandrae</name>
    <dbReference type="NCBI Taxonomy" id="1312182"/>
    <lineage>
        <taxon>Bacteria</taxon>
        <taxon>Pseudomonadati</taxon>
        <taxon>Pseudomonadota</taxon>
        <taxon>Alphaproteobacteria</taxon>
        <taxon>Hyphomicrobiales</taxon>
        <taxon>Rhizobiaceae</taxon>
        <taxon>Rhizobium/Agrobacterium group</taxon>
        <taxon>Rhizobium</taxon>
    </lineage>
</organism>
<evidence type="ECO:0000256" key="8">
    <source>
        <dbReference type="SAM" id="MobiDB-lite"/>
    </source>
</evidence>
<name>A0ABT7K9N0_9HYPH</name>
<dbReference type="GO" id="GO:0016787">
    <property type="term" value="F:hydrolase activity"/>
    <property type="evidence" value="ECO:0007669"/>
    <property type="project" value="UniProtKB-KW"/>
</dbReference>
<evidence type="ECO:0000313" key="10">
    <source>
        <dbReference type="EMBL" id="MDL2405206.1"/>
    </source>
</evidence>
<dbReference type="InterPro" id="IPR030400">
    <property type="entry name" value="Sedolisin_dom"/>
</dbReference>
<evidence type="ECO:0000256" key="3">
    <source>
        <dbReference type="ARBA" id="ARBA00022801"/>
    </source>
</evidence>
<keyword evidence="3 7" id="KW-0378">Hydrolase</keyword>
<sequence length="531" mass="55635">MPGSKVLGPTRPEEILEITVKVRRKAELPDLADWPKVPLSRGEAASAYGAEQSDVDLVAKVLTAHGLTLKGADLATRNIVFSGPISALESTFRTKLLRYDHAQGQYRGRKGSLNVPSELANVIVGIYGLDNRRVIRRRRRRFKEIASLAASTSSHRGFFPSELAELYDFPQGTGAGESIGILEFGGGFLPDDLEVFCKRVGVGIPQVVPVSVNHAPTNSDDDAVGEVMLDIEIVAGVCPEATIPVYFGPDLSERSLIDTVDKAIHDNRHKPAVLSISWGDFEESATWSDGTLDRVNDAFHEAALMGITICVAAGDDGSDDGAGDGHAHVDFPSSSPFVLAVGGTDLREDISGTTERVWKDGDGRRPAIGGTGGATGGGVSAHFPRPAFQADINIASVNPAAIAGRVVPDVAAHAQTDGRTTGYVVVLHGAPGLNGGTSASAPLWAALIGRINAAIRKTKGPNARVGYLTPLLYKPVVGGKALGAWASRDITDGDNISATIGGYRAGAGYDAVTGWGSPIGSKLLTALTQII</sequence>
<feature type="binding site" evidence="7">
    <location>
        <position position="490"/>
    </location>
    <ligand>
        <name>Ca(2+)</name>
        <dbReference type="ChEBI" id="CHEBI:29108"/>
    </ligand>
</feature>
<dbReference type="EC" id="3.4.-.-" evidence="10"/>
<feature type="active site" description="Charge relay system" evidence="7">
    <location>
        <position position="226"/>
    </location>
</feature>
<dbReference type="SUPFAM" id="SSF54897">
    <property type="entry name" value="Protease propeptides/inhibitors"/>
    <property type="match status" value="1"/>
</dbReference>
<keyword evidence="11" id="KW-1185">Reference proteome</keyword>
<dbReference type="Proteomes" id="UP001172630">
    <property type="component" value="Unassembled WGS sequence"/>
</dbReference>
<dbReference type="PANTHER" id="PTHR14218:SF15">
    <property type="entry name" value="TRIPEPTIDYL-PEPTIDASE 1"/>
    <property type="match status" value="1"/>
</dbReference>
<keyword evidence="6" id="KW-0865">Zymogen</keyword>
<dbReference type="InterPro" id="IPR015366">
    <property type="entry name" value="S53_propep"/>
</dbReference>
<dbReference type="InterPro" id="IPR036852">
    <property type="entry name" value="Peptidase_S8/S53_dom_sf"/>
</dbReference>
<dbReference type="InterPro" id="IPR000209">
    <property type="entry name" value="Peptidase_S8/S53_dom"/>
</dbReference>
<feature type="active site" description="Charge relay system" evidence="7">
    <location>
        <position position="438"/>
    </location>
</feature>
<dbReference type="Pfam" id="PF09286">
    <property type="entry name" value="Pro-kuma_activ"/>
    <property type="match status" value="1"/>
</dbReference>
<dbReference type="EMBL" id="JARFYN010000005">
    <property type="protein sequence ID" value="MDL2405206.1"/>
    <property type="molecule type" value="Genomic_DNA"/>
</dbReference>
<comment type="cofactor">
    <cofactor evidence="7">
        <name>Ca(2+)</name>
        <dbReference type="ChEBI" id="CHEBI:29108"/>
    </cofactor>
    <text evidence="7">Binds 1 Ca(2+) ion per subunit.</text>
</comment>
<accession>A0ABT7K9N0</accession>
<reference evidence="10" key="1">
    <citation type="submission" date="2023-06" db="EMBL/GenBank/DDBJ databases">
        <title>Phylogenetic Diversity of Rhizobium strains.</title>
        <authorList>
            <person name="Moura F.T."/>
            <person name="Helene L.C.F."/>
            <person name="Hungria M."/>
        </authorList>
    </citation>
    <scope>NUCLEOTIDE SEQUENCE</scope>
    <source>
        <strain evidence="10">CCGE524</strain>
    </source>
</reference>
<evidence type="ECO:0000259" key="9">
    <source>
        <dbReference type="PROSITE" id="PS51695"/>
    </source>
</evidence>
<comment type="caution">
    <text evidence="10">The sequence shown here is derived from an EMBL/GenBank/DDBJ whole genome shotgun (WGS) entry which is preliminary data.</text>
</comment>
<evidence type="ECO:0000256" key="1">
    <source>
        <dbReference type="ARBA" id="ARBA00022670"/>
    </source>
</evidence>
<feature type="binding site" evidence="7">
    <location>
        <position position="510"/>
    </location>
    <ligand>
        <name>Ca(2+)</name>
        <dbReference type="ChEBI" id="CHEBI:29108"/>
    </ligand>
</feature>
<dbReference type="CDD" id="cd04056">
    <property type="entry name" value="Peptidases_S53"/>
    <property type="match status" value="1"/>
</dbReference>
<dbReference type="PROSITE" id="PS51695">
    <property type="entry name" value="SEDOLISIN"/>
    <property type="match status" value="1"/>
</dbReference>
<keyword evidence="5 7" id="KW-0106">Calcium</keyword>
<keyword evidence="2 7" id="KW-0479">Metal-binding</keyword>
<protein>
    <submittedName>
        <fullName evidence="10">S53 family peptidase</fullName>
        <ecNumber evidence="10">3.4.-.-</ecNumber>
    </submittedName>
</protein>
<dbReference type="SUPFAM" id="SSF52743">
    <property type="entry name" value="Subtilisin-like"/>
    <property type="match status" value="1"/>
</dbReference>
<proteinExistence type="predicted"/>
<feature type="compositionally biased region" description="Basic and acidic residues" evidence="8">
    <location>
        <begin position="356"/>
        <end position="365"/>
    </location>
</feature>
<feature type="active site" description="Charge relay system" evidence="7">
    <location>
        <position position="230"/>
    </location>
</feature>
<evidence type="ECO:0000256" key="4">
    <source>
        <dbReference type="ARBA" id="ARBA00022825"/>
    </source>
</evidence>
<feature type="binding site" evidence="7">
    <location>
        <position position="508"/>
    </location>
    <ligand>
        <name>Ca(2+)</name>
        <dbReference type="ChEBI" id="CHEBI:29108"/>
    </ligand>
</feature>
<evidence type="ECO:0000256" key="6">
    <source>
        <dbReference type="ARBA" id="ARBA00023145"/>
    </source>
</evidence>
<keyword evidence="4 7" id="KW-0720">Serine protease</keyword>
<keyword evidence="1 7" id="KW-0645">Protease</keyword>
<dbReference type="Gene3D" id="3.40.50.200">
    <property type="entry name" value="Peptidase S8/S53 domain"/>
    <property type="match status" value="1"/>
</dbReference>
<dbReference type="RefSeq" id="WP_285878113.1">
    <property type="nucleotide sequence ID" value="NZ_JARFYN010000005.1"/>
</dbReference>
<dbReference type="PANTHER" id="PTHR14218">
    <property type="entry name" value="PROTEASE S8 TRIPEPTIDYL PEPTIDASE I CLN2"/>
    <property type="match status" value="1"/>
</dbReference>
<feature type="region of interest" description="Disordered" evidence="8">
    <location>
        <begin position="356"/>
        <end position="376"/>
    </location>
</feature>
<gene>
    <name evidence="10" type="ORF">PY650_05970</name>
</gene>
<dbReference type="SMART" id="SM00944">
    <property type="entry name" value="Pro-kuma_activ"/>
    <property type="match status" value="1"/>
</dbReference>
<evidence type="ECO:0000256" key="7">
    <source>
        <dbReference type="PROSITE-ProRule" id="PRU01032"/>
    </source>
</evidence>
<feature type="binding site" evidence="7">
    <location>
        <position position="489"/>
    </location>
    <ligand>
        <name>Ca(2+)</name>
        <dbReference type="ChEBI" id="CHEBI:29108"/>
    </ligand>
</feature>
<dbReference type="InterPro" id="IPR050819">
    <property type="entry name" value="Tripeptidyl-peptidase_I"/>
</dbReference>
<evidence type="ECO:0000256" key="5">
    <source>
        <dbReference type="ARBA" id="ARBA00022837"/>
    </source>
</evidence>
<evidence type="ECO:0000313" key="11">
    <source>
        <dbReference type="Proteomes" id="UP001172630"/>
    </source>
</evidence>
<dbReference type="Pfam" id="PF00082">
    <property type="entry name" value="Peptidase_S8"/>
    <property type="match status" value="1"/>
</dbReference>
<dbReference type="CDD" id="cd11377">
    <property type="entry name" value="Pro-peptidase_S53"/>
    <property type="match status" value="1"/>
</dbReference>
<evidence type="ECO:0000256" key="2">
    <source>
        <dbReference type="ARBA" id="ARBA00022723"/>
    </source>
</evidence>
<feature type="domain" description="Peptidase S53" evidence="9">
    <location>
        <begin position="157"/>
        <end position="530"/>
    </location>
</feature>